<dbReference type="InterPro" id="IPR001928">
    <property type="entry name" value="Endothln-like_toxin"/>
</dbReference>
<dbReference type="InterPro" id="IPR020475">
    <property type="entry name" value="Endothelin"/>
</dbReference>
<feature type="domain" description="Endothelin-like toxin" evidence="8">
    <location>
        <begin position="86"/>
        <end position="107"/>
    </location>
</feature>
<feature type="region of interest" description="Disordered" evidence="6">
    <location>
        <begin position="199"/>
        <end position="247"/>
    </location>
</feature>
<feature type="domain" description="Endothelin-like toxin" evidence="8">
    <location>
        <begin position="133"/>
        <end position="154"/>
    </location>
</feature>
<feature type="chain" id="PRO_5023828872" description="Endothelin-like toxin domain-containing protein" evidence="7">
    <location>
        <begin position="16"/>
        <end position="247"/>
    </location>
</feature>
<dbReference type="EMBL" id="VOFY01000014">
    <property type="protein sequence ID" value="KAA8586054.1"/>
    <property type="molecule type" value="Genomic_DNA"/>
</dbReference>
<dbReference type="PANTHER" id="PTHR13874">
    <property type="entry name" value="ENDOTHELIN"/>
    <property type="match status" value="1"/>
</dbReference>
<dbReference type="PRINTS" id="PR00365">
    <property type="entry name" value="ENDOTHELIN"/>
</dbReference>
<keyword evidence="7" id="KW-0732">Signal</keyword>
<dbReference type="GO" id="GO:0005179">
    <property type="term" value="F:hormone activity"/>
    <property type="evidence" value="ECO:0007669"/>
    <property type="project" value="TreeGrafter"/>
</dbReference>
<proteinExistence type="inferred from homology"/>
<dbReference type="GO" id="GO:0006874">
    <property type="term" value="P:intracellular calcium ion homeostasis"/>
    <property type="evidence" value="ECO:0007669"/>
    <property type="project" value="TreeGrafter"/>
</dbReference>
<organism evidence="9 10">
    <name type="scientific">Etheostoma spectabile</name>
    <name type="common">orangethroat darter</name>
    <dbReference type="NCBI Taxonomy" id="54343"/>
    <lineage>
        <taxon>Eukaryota</taxon>
        <taxon>Metazoa</taxon>
        <taxon>Chordata</taxon>
        <taxon>Craniata</taxon>
        <taxon>Vertebrata</taxon>
        <taxon>Euteleostomi</taxon>
        <taxon>Actinopterygii</taxon>
        <taxon>Neopterygii</taxon>
        <taxon>Teleostei</taxon>
        <taxon>Neoteleostei</taxon>
        <taxon>Acanthomorphata</taxon>
        <taxon>Eupercaria</taxon>
        <taxon>Perciformes</taxon>
        <taxon>Percoidei</taxon>
        <taxon>Percidae</taxon>
        <taxon>Etheostomatinae</taxon>
        <taxon>Etheostoma</taxon>
    </lineage>
</organism>
<comment type="subcellular location">
    <subcellularLocation>
        <location evidence="1">Secreted</location>
    </subcellularLocation>
</comment>
<dbReference type="GO" id="GO:0014826">
    <property type="term" value="P:vein smooth muscle contraction"/>
    <property type="evidence" value="ECO:0007669"/>
    <property type="project" value="TreeGrafter"/>
</dbReference>
<evidence type="ECO:0000256" key="3">
    <source>
        <dbReference type="ARBA" id="ARBA00022525"/>
    </source>
</evidence>
<dbReference type="GO" id="GO:0019229">
    <property type="term" value="P:regulation of vasoconstriction"/>
    <property type="evidence" value="ECO:0007669"/>
    <property type="project" value="InterPro"/>
</dbReference>
<feature type="compositionally biased region" description="Basic and acidic residues" evidence="6">
    <location>
        <begin position="199"/>
        <end position="211"/>
    </location>
</feature>
<keyword evidence="4" id="KW-0838">Vasoactive</keyword>
<dbReference type="SMART" id="SM00272">
    <property type="entry name" value="END"/>
    <property type="match status" value="2"/>
</dbReference>
<dbReference type="InterPro" id="IPR019764">
    <property type="entry name" value="Endothelin_toxin_CS"/>
</dbReference>
<dbReference type="GO" id="GO:0031708">
    <property type="term" value="F:endothelin B receptor binding"/>
    <property type="evidence" value="ECO:0007669"/>
    <property type="project" value="TreeGrafter"/>
</dbReference>
<evidence type="ECO:0000256" key="1">
    <source>
        <dbReference type="ARBA" id="ARBA00004613"/>
    </source>
</evidence>
<dbReference type="PANTHER" id="PTHR13874:SF9">
    <property type="entry name" value="ENDOTHELIN-2"/>
    <property type="match status" value="1"/>
</dbReference>
<evidence type="ECO:0000259" key="8">
    <source>
        <dbReference type="SMART" id="SM00272"/>
    </source>
</evidence>
<keyword evidence="3" id="KW-0964">Secreted</keyword>
<dbReference type="Proteomes" id="UP000327493">
    <property type="component" value="Chromosome 14"/>
</dbReference>
<evidence type="ECO:0000256" key="7">
    <source>
        <dbReference type="SAM" id="SignalP"/>
    </source>
</evidence>
<evidence type="ECO:0000256" key="5">
    <source>
        <dbReference type="ARBA" id="ARBA00023322"/>
    </source>
</evidence>
<evidence type="ECO:0000256" key="4">
    <source>
        <dbReference type="ARBA" id="ARBA00022858"/>
    </source>
</evidence>
<name>A0A5J5CY21_9PERO</name>
<feature type="signal peptide" evidence="7">
    <location>
        <begin position="1"/>
        <end position="15"/>
    </location>
</feature>
<feature type="compositionally biased region" description="Polar residues" evidence="6">
    <location>
        <begin position="212"/>
        <end position="228"/>
    </location>
</feature>
<dbReference type="AlphaFoldDB" id="A0A5J5CY21"/>
<accession>A0A5J5CY21</accession>
<dbReference type="Pfam" id="PF00322">
    <property type="entry name" value="Endothelin"/>
    <property type="match status" value="1"/>
</dbReference>
<evidence type="ECO:0000313" key="10">
    <source>
        <dbReference type="Proteomes" id="UP000327493"/>
    </source>
</evidence>
<evidence type="ECO:0000256" key="6">
    <source>
        <dbReference type="SAM" id="MobiDB-lite"/>
    </source>
</evidence>
<comment type="similarity">
    <text evidence="2">Belongs to the endothelin/sarafotoxin family.</text>
</comment>
<keyword evidence="5" id="KW-0839">Vasoconstrictor</keyword>
<comment type="caution">
    <text evidence="9">The sequence shown here is derived from an EMBL/GenBank/DDBJ whole genome shotgun (WGS) entry which is preliminary data.</text>
</comment>
<feature type="compositionally biased region" description="Polar residues" evidence="6">
    <location>
        <begin position="235"/>
        <end position="247"/>
    </location>
</feature>
<protein>
    <recommendedName>
        <fullName evidence="8">Endothelin-like toxin domain-containing protein</fullName>
    </recommendedName>
</protein>
<evidence type="ECO:0000256" key="2">
    <source>
        <dbReference type="ARBA" id="ARBA00010959"/>
    </source>
</evidence>
<evidence type="ECO:0000313" key="9">
    <source>
        <dbReference type="EMBL" id="KAA8586054.1"/>
    </source>
</evidence>
<reference evidence="9 10" key="1">
    <citation type="submission" date="2019-08" db="EMBL/GenBank/DDBJ databases">
        <title>A chromosome-level genome assembly, high-density linkage maps, and genome scans reveal the genomic architecture of hybrid incompatibilities underlying speciation via character displacement in darters (Percidae: Etheostominae).</title>
        <authorList>
            <person name="Moran R.L."/>
            <person name="Catchen J.M."/>
            <person name="Fuller R.C."/>
        </authorList>
    </citation>
    <scope>NUCLEOTIDE SEQUENCE [LARGE SCALE GENOMIC DNA]</scope>
    <source>
        <strain evidence="9">EspeVRDwgs_2016</strain>
        <tissue evidence="9">Muscle</tissue>
    </source>
</reference>
<gene>
    <name evidence="9" type="ORF">FQN60_007623</name>
</gene>
<dbReference type="GO" id="GO:0003100">
    <property type="term" value="P:regulation of systemic arterial blood pressure by endothelin"/>
    <property type="evidence" value="ECO:0007669"/>
    <property type="project" value="TreeGrafter"/>
</dbReference>
<sequence length="247" mass="27408">MLALLLLGLSRALTALSVKVRAGMRKGQVEYVTSDTGVMRMMMASFMCKTLPLFIICMALQEGCGLPLSEQAELPAQAPHRVRTKRCSCNSWHDKECIYFCHLDIIWVNTPSKLLPYGLGSPLSRRRRRSAERCECLNPGDKTCSGFCLQSSENPRTNVVGPLVESANPNSNTLLASFRYICGQIQQCDRKRDSVIKRETGWSKQAEEQNKTVENGANTRGSSTSNRFNLHGPETPSSTFNAGTRVL</sequence>
<keyword evidence="10" id="KW-1185">Reference proteome</keyword>
<dbReference type="GO" id="GO:0005615">
    <property type="term" value="C:extracellular space"/>
    <property type="evidence" value="ECO:0007669"/>
    <property type="project" value="TreeGrafter"/>
</dbReference>
<dbReference type="PROSITE" id="PS00270">
    <property type="entry name" value="ENDOTHELIN"/>
    <property type="match status" value="2"/>
</dbReference>